<gene>
    <name evidence="2" type="ORF">FHT02_003941</name>
</gene>
<comment type="caution">
    <text evidence="2">The sequence shown here is derived from an EMBL/GenBank/DDBJ whole genome shotgun (WGS) entry which is preliminary data.</text>
</comment>
<dbReference type="EMBL" id="JACIJF010000022">
    <property type="protein sequence ID" value="MBB5712681.1"/>
    <property type="molecule type" value="Genomic_DNA"/>
</dbReference>
<organism evidence="2 3">
    <name type="scientific">Sphingomonas xinjiangensis</name>
    <dbReference type="NCBI Taxonomy" id="643568"/>
    <lineage>
        <taxon>Bacteria</taxon>
        <taxon>Pseudomonadati</taxon>
        <taxon>Pseudomonadota</taxon>
        <taxon>Alphaproteobacteria</taxon>
        <taxon>Sphingomonadales</taxon>
        <taxon>Sphingomonadaceae</taxon>
        <taxon>Sphingomonas</taxon>
    </lineage>
</organism>
<proteinExistence type="predicted"/>
<reference evidence="2 3" key="1">
    <citation type="submission" date="2020-08" db="EMBL/GenBank/DDBJ databases">
        <title>Genomic Encyclopedia of Type Strains, Phase IV (KMG-IV): sequencing the most valuable type-strain genomes for metagenomic binning, comparative biology and taxonomic classification.</title>
        <authorList>
            <person name="Goeker M."/>
        </authorList>
    </citation>
    <scope>NUCLEOTIDE SEQUENCE [LARGE SCALE GENOMIC DNA]</scope>
    <source>
        <strain evidence="2 3">DSM 26736</strain>
    </source>
</reference>
<protein>
    <submittedName>
        <fullName evidence="2">Transposase</fullName>
    </submittedName>
</protein>
<dbReference type="AlphaFoldDB" id="A0A840YSL1"/>
<evidence type="ECO:0000313" key="3">
    <source>
        <dbReference type="Proteomes" id="UP000527143"/>
    </source>
</evidence>
<evidence type="ECO:0000313" key="2">
    <source>
        <dbReference type="EMBL" id="MBB5712681.1"/>
    </source>
</evidence>
<name>A0A840YSL1_9SPHN</name>
<keyword evidence="3" id="KW-1185">Reference proteome</keyword>
<feature type="region of interest" description="Disordered" evidence="1">
    <location>
        <begin position="85"/>
        <end position="110"/>
    </location>
</feature>
<dbReference type="Proteomes" id="UP000527143">
    <property type="component" value="Unassembled WGS sequence"/>
</dbReference>
<sequence>MSDLWAHKTDLLIDARHAKAALDMAANKTDPNDADALAYLAKVRFHKEVRAKSFDSMLCAYVGSSAYSAGADRYRAPAWRGQWRQEHRRDHRPRTTRCWPHPPQPFFQVS</sequence>
<feature type="compositionally biased region" description="Pro residues" evidence="1">
    <location>
        <begin position="100"/>
        <end position="110"/>
    </location>
</feature>
<accession>A0A840YSL1</accession>
<evidence type="ECO:0000256" key="1">
    <source>
        <dbReference type="SAM" id="MobiDB-lite"/>
    </source>
</evidence>